<accession>A0A0L0G7F5</accession>
<dbReference type="RefSeq" id="XP_014158045.1">
    <property type="nucleotide sequence ID" value="XM_014302570.1"/>
</dbReference>
<dbReference type="Proteomes" id="UP000054560">
    <property type="component" value="Unassembled WGS sequence"/>
</dbReference>
<feature type="compositionally biased region" description="Polar residues" evidence="1">
    <location>
        <begin position="82"/>
        <end position="97"/>
    </location>
</feature>
<evidence type="ECO:0000256" key="1">
    <source>
        <dbReference type="SAM" id="MobiDB-lite"/>
    </source>
</evidence>
<dbReference type="EMBL" id="KQ241784">
    <property type="protein sequence ID" value="KNC84143.1"/>
    <property type="molecule type" value="Genomic_DNA"/>
</dbReference>
<evidence type="ECO:0000313" key="3">
    <source>
        <dbReference type="Proteomes" id="UP000054560"/>
    </source>
</evidence>
<gene>
    <name evidence="2" type="ORF">SARC_03625</name>
</gene>
<proteinExistence type="predicted"/>
<reference evidence="2 3" key="1">
    <citation type="submission" date="2011-02" db="EMBL/GenBank/DDBJ databases">
        <title>The Genome Sequence of Sphaeroforma arctica JP610.</title>
        <authorList>
            <consortium name="The Broad Institute Genome Sequencing Platform"/>
            <person name="Russ C."/>
            <person name="Cuomo C."/>
            <person name="Young S.K."/>
            <person name="Zeng Q."/>
            <person name="Gargeya S."/>
            <person name="Alvarado L."/>
            <person name="Berlin A."/>
            <person name="Chapman S.B."/>
            <person name="Chen Z."/>
            <person name="Freedman E."/>
            <person name="Gellesch M."/>
            <person name="Goldberg J."/>
            <person name="Griggs A."/>
            <person name="Gujja S."/>
            <person name="Heilman E."/>
            <person name="Heiman D."/>
            <person name="Howarth C."/>
            <person name="Mehta T."/>
            <person name="Neiman D."/>
            <person name="Pearson M."/>
            <person name="Roberts A."/>
            <person name="Saif S."/>
            <person name="Shea T."/>
            <person name="Shenoy N."/>
            <person name="Sisk P."/>
            <person name="Stolte C."/>
            <person name="Sykes S."/>
            <person name="White J."/>
            <person name="Yandava C."/>
            <person name="Burger G."/>
            <person name="Gray M.W."/>
            <person name="Holland P.W.H."/>
            <person name="King N."/>
            <person name="Lang F.B.F."/>
            <person name="Roger A.J."/>
            <person name="Ruiz-Trillo I."/>
            <person name="Haas B."/>
            <person name="Nusbaum C."/>
            <person name="Birren B."/>
        </authorList>
    </citation>
    <scope>NUCLEOTIDE SEQUENCE [LARGE SCALE GENOMIC DNA]</scope>
    <source>
        <strain evidence="2 3">JP610</strain>
    </source>
</reference>
<keyword evidence="3" id="KW-1185">Reference proteome</keyword>
<feature type="compositionally biased region" description="Basic and acidic residues" evidence="1">
    <location>
        <begin position="153"/>
        <end position="164"/>
    </location>
</feature>
<name>A0A0L0G7F5_9EUKA</name>
<dbReference type="GeneID" id="25904129"/>
<dbReference type="AlphaFoldDB" id="A0A0L0G7F5"/>
<sequence>MHLQILEVQRYQALTHHGQQKKVDTLIGADKRLDGSEGHLSDMQHTVFHSMTGASIRAAAKVQGDQLLREQIREQRKRHNTHTTIHNKAQNSPTATNNRHKPYNGAPKQTKPIGQAREKKRARKERAYPYCKVMPAPHRFSQCPPKASNQAKQAEERVQSDTEVARLSISPAR</sequence>
<evidence type="ECO:0000313" key="2">
    <source>
        <dbReference type="EMBL" id="KNC84143.1"/>
    </source>
</evidence>
<organism evidence="2 3">
    <name type="scientific">Sphaeroforma arctica JP610</name>
    <dbReference type="NCBI Taxonomy" id="667725"/>
    <lineage>
        <taxon>Eukaryota</taxon>
        <taxon>Ichthyosporea</taxon>
        <taxon>Ichthyophonida</taxon>
        <taxon>Sphaeroforma</taxon>
    </lineage>
</organism>
<feature type="region of interest" description="Disordered" evidence="1">
    <location>
        <begin position="76"/>
        <end position="173"/>
    </location>
</feature>
<protein>
    <submittedName>
        <fullName evidence="2">Uncharacterized protein</fullName>
    </submittedName>
</protein>